<comment type="subcellular location">
    <subcellularLocation>
        <location evidence="1 6">Nucleus</location>
    </subcellularLocation>
</comment>
<name>A0AAD9PBH7_RIDPI</name>
<evidence type="ECO:0000256" key="5">
    <source>
        <dbReference type="ARBA" id="ARBA00023242"/>
    </source>
</evidence>
<dbReference type="Gene3D" id="3.60.15.10">
    <property type="entry name" value="Ribonuclease Z/Hydroxyacylglutathione hydrolase-like"/>
    <property type="match status" value="1"/>
</dbReference>
<evidence type="ECO:0000256" key="6">
    <source>
        <dbReference type="RuleBase" id="RU365006"/>
    </source>
</evidence>
<dbReference type="InterPro" id="IPR027075">
    <property type="entry name" value="CPSF2"/>
</dbReference>
<keyword evidence="4 6" id="KW-0694">RNA-binding</keyword>
<dbReference type="EMBL" id="JAODUO010000046">
    <property type="protein sequence ID" value="KAK2191744.1"/>
    <property type="molecule type" value="Genomic_DNA"/>
</dbReference>
<proteinExistence type="inferred from homology"/>
<dbReference type="AlphaFoldDB" id="A0AAD9PBH7"/>
<evidence type="ECO:0000256" key="2">
    <source>
        <dbReference type="ARBA" id="ARBA00010624"/>
    </source>
</evidence>
<evidence type="ECO:0000256" key="3">
    <source>
        <dbReference type="ARBA" id="ARBA00022664"/>
    </source>
</evidence>
<evidence type="ECO:0000313" key="9">
    <source>
        <dbReference type="Proteomes" id="UP001209878"/>
    </source>
</evidence>
<dbReference type="GO" id="GO:0006398">
    <property type="term" value="P:mRNA 3'-end processing by stem-loop binding and cleavage"/>
    <property type="evidence" value="ECO:0007669"/>
    <property type="project" value="InterPro"/>
</dbReference>
<dbReference type="FunFam" id="3.60.15.10:FF:000008">
    <property type="entry name" value="Cleavage and polyadenylation specificity factor subunit 2"/>
    <property type="match status" value="1"/>
</dbReference>
<gene>
    <name evidence="8" type="ORF">NP493_46g01093</name>
</gene>
<evidence type="ECO:0000256" key="1">
    <source>
        <dbReference type="ARBA" id="ARBA00004123"/>
    </source>
</evidence>
<evidence type="ECO:0000256" key="4">
    <source>
        <dbReference type="ARBA" id="ARBA00022884"/>
    </source>
</evidence>
<keyword evidence="9" id="KW-1185">Reference proteome</keyword>
<accession>A0AAD9PBH7</accession>
<dbReference type="InterPro" id="IPR036866">
    <property type="entry name" value="RibonucZ/Hydroxyglut_hydro"/>
</dbReference>
<dbReference type="GO" id="GO:0005847">
    <property type="term" value="C:mRNA cleavage and polyadenylation specificity factor complex"/>
    <property type="evidence" value="ECO:0007669"/>
    <property type="project" value="InterPro"/>
</dbReference>
<reference evidence="8" key="1">
    <citation type="journal article" date="2023" name="Mol. Biol. Evol.">
        <title>Third-Generation Sequencing Reveals the Adaptive Role of the Epigenome in Three Deep-Sea Polychaetes.</title>
        <authorList>
            <person name="Perez M."/>
            <person name="Aroh O."/>
            <person name="Sun Y."/>
            <person name="Lan Y."/>
            <person name="Juniper S.K."/>
            <person name="Young C.R."/>
            <person name="Angers B."/>
            <person name="Qian P.Y."/>
        </authorList>
    </citation>
    <scope>NUCLEOTIDE SEQUENCE</scope>
    <source>
        <strain evidence="8">R07B-5</strain>
    </source>
</reference>
<protein>
    <recommendedName>
        <fullName evidence="6">Cleavage and polyadenylation specificity factor subunit 2</fullName>
    </recommendedName>
    <alternativeName>
        <fullName evidence="6">Cleavage and polyadenylation specificity factor 100 kDa subunit</fullName>
    </alternativeName>
</protein>
<comment type="similarity">
    <text evidence="2 6">Belongs to the metallo-beta-lactamase superfamily. RNA-metabolizing metallo-beta-lactamase-like family. CPSF2/YSH1 subfamily.</text>
</comment>
<feature type="domain" description="Metallo-beta-lactamase" evidence="7">
    <location>
        <begin position="22"/>
        <end position="195"/>
    </location>
</feature>
<dbReference type="PANTHER" id="PTHR45922:SF1">
    <property type="entry name" value="CLEAVAGE AND POLYADENYLATION SPECIFICITY FACTOR SUBUNIT 2"/>
    <property type="match status" value="1"/>
</dbReference>
<evidence type="ECO:0000259" key="7">
    <source>
        <dbReference type="Pfam" id="PF16661"/>
    </source>
</evidence>
<dbReference type="InterPro" id="IPR035639">
    <property type="entry name" value="CPSF2_MBL"/>
</dbReference>
<dbReference type="InterPro" id="IPR001279">
    <property type="entry name" value="Metallo-B-lactamas"/>
</dbReference>
<keyword evidence="5 6" id="KW-0539">Nucleus</keyword>
<dbReference type="GO" id="GO:0003723">
    <property type="term" value="F:RNA binding"/>
    <property type="evidence" value="ECO:0007669"/>
    <property type="project" value="UniProtKB-KW"/>
</dbReference>
<dbReference type="CDD" id="cd16293">
    <property type="entry name" value="CPSF2-like_MBL-fold"/>
    <property type="match status" value="1"/>
</dbReference>
<keyword evidence="3 6" id="KW-0507">mRNA processing</keyword>
<dbReference type="PANTHER" id="PTHR45922">
    <property type="entry name" value="CLEAVAGE AND POLYADENYLATION SPECIFICITY FACTOR SUBUNIT 2"/>
    <property type="match status" value="1"/>
</dbReference>
<organism evidence="8 9">
    <name type="scientific">Ridgeia piscesae</name>
    <name type="common">Tubeworm</name>
    <dbReference type="NCBI Taxonomy" id="27915"/>
    <lineage>
        <taxon>Eukaryota</taxon>
        <taxon>Metazoa</taxon>
        <taxon>Spiralia</taxon>
        <taxon>Lophotrochozoa</taxon>
        <taxon>Annelida</taxon>
        <taxon>Polychaeta</taxon>
        <taxon>Sedentaria</taxon>
        <taxon>Canalipalpata</taxon>
        <taxon>Sabellida</taxon>
        <taxon>Siboglinidae</taxon>
        <taxon>Ridgeia</taxon>
    </lineage>
</organism>
<dbReference type="SUPFAM" id="SSF56281">
    <property type="entry name" value="Metallo-hydrolase/oxidoreductase"/>
    <property type="match status" value="1"/>
</dbReference>
<dbReference type="Pfam" id="PF16661">
    <property type="entry name" value="Lactamase_B_6"/>
    <property type="match status" value="1"/>
</dbReference>
<comment type="caution">
    <text evidence="8">The sequence shown here is derived from an EMBL/GenBank/DDBJ whole genome shotgun (WGS) entry which is preliminary data.</text>
</comment>
<sequence>MTSIIKLQAFSGVEGESPPCYMLQVDEFRFLLDCGWDEDFNLGYIDNLKKYVHQIDAVLLTYPDPYHLGALPYMVGKCGLNCPIYTTIPIYKMGQMFMYDLYQSRHNIEDFDVFTLDDVDSAFDKILQLKYSQTVSLKGKGHGIQITPLPAGHMIGGTIWKIVKDGEEEIVYAIDYNHKKERHLNGCVLDGIGRPHILITDAYNADYIQARRRLRDEQLMTNILQTMRNNGNVLVAVDTAGRVLELAQLLDQMWRTQESGLMAYSLALLNNVSYNVIEFAKSQVEWMSDKIMRSFEDRRNNPFQFKHLQLCHSLAELARVPEPKVCHIHC</sequence>
<dbReference type="Proteomes" id="UP001209878">
    <property type="component" value="Unassembled WGS sequence"/>
</dbReference>
<evidence type="ECO:0000313" key="8">
    <source>
        <dbReference type="EMBL" id="KAK2191744.1"/>
    </source>
</evidence>